<evidence type="ECO:0000256" key="1">
    <source>
        <dbReference type="SAM" id="Phobius"/>
    </source>
</evidence>
<dbReference type="Gene3D" id="3.90.550.10">
    <property type="entry name" value="Spore Coat Polysaccharide Biosynthesis Protein SpsA, Chain A"/>
    <property type="match status" value="1"/>
</dbReference>
<gene>
    <name evidence="3" type="ORF">CL55_00003230</name>
</gene>
<sequence length="317" mass="36796">MSEDSRVLISICIPTCNQPNDLLLTLKSLVDQELNQVEILIRDDSDNLESEEVVKKFQSLSIKYKKMKKCGIDQAFIWLINNACGDYIWWFGDDIFEKNSIKNVFTNINKFNPDLIYLNSFCIQNMEPSISSNKYFGSDKNYFLGLIKDQMGFCSALVMRSSLLRPCMPDAEKFIGTCWVTLFLSLGVLNTSSAVLFDERYFFKSNYKPPGEVRWYDSYLVHCINYANVLEFYSLQFNKNLIESLIHIKYIASVKAVLSERGKGYKGGYASRGNKILVTIKRFWMKKITYPILFTFLIPNSLMRIIYTIYSNSYKCK</sequence>
<dbReference type="InterPro" id="IPR029044">
    <property type="entry name" value="Nucleotide-diphossugar_trans"/>
</dbReference>
<dbReference type="KEGG" id="pdq:CL55_00003230"/>
<keyword evidence="1" id="KW-1133">Transmembrane helix</keyword>
<name>A0A0E3ZL21_9BURK</name>
<dbReference type="STRING" id="1835254.CL55_00003230"/>
<proteinExistence type="predicted"/>
<keyword evidence="1" id="KW-0812">Transmembrane</keyword>
<keyword evidence="1" id="KW-0472">Membrane</keyword>
<dbReference type="Pfam" id="PF00535">
    <property type="entry name" value="Glycos_transf_2"/>
    <property type="match status" value="1"/>
</dbReference>
<dbReference type="HOGENOM" id="CLU_828616_0_0_4"/>
<feature type="domain" description="Glycosyltransferase 2-like" evidence="2">
    <location>
        <begin position="10"/>
        <end position="143"/>
    </location>
</feature>
<dbReference type="OrthoDB" id="9785185at2"/>
<evidence type="ECO:0000313" key="3">
    <source>
        <dbReference type="EMBL" id="AKD24656.1"/>
    </source>
</evidence>
<dbReference type="CDD" id="cd00761">
    <property type="entry name" value="Glyco_tranf_GTA_type"/>
    <property type="match status" value="1"/>
</dbReference>
<protein>
    <submittedName>
        <fullName evidence="3">Glycosyltransferases involved in cell wall biogenesis</fullName>
    </submittedName>
</protein>
<reference evidence="3 4" key="1">
    <citation type="submission" date="2014-03" db="EMBL/GenBank/DDBJ databases">
        <title>Genome of Polynucleobacter strain MWH-MoK4.</title>
        <authorList>
            <person name="Hahn M.W."/>
        </authorList>
    </citation>
    <scope>NUCLEOTIDE SEQUENCE [LARGE SCALE GENOMIC DNA]</scope>
    <source>
        <strain evidence="3 4">MWH-MoK4</strain>
    </source>
</reference>
<keyword evidence="4" id="KW-1185">Reference proteome</keyword>
<dbReference type="PATRIC" id="fig|576611.7.peg.325"/>
<dbReference type="InterPro" id="IPR001173">
    <property type="entry name" value="Glyco_trans_2-like"/>
</dbReference>
<feature type="transmembrane region" description="Helical" evidence="1">
    <location>
        <begin position="290"/>
        <end position="310"/>
    </location>
</feature>
<dbReference type="SUPFAM" id="SSF53448">
    <property type="entry name" value="Nucleotide-diphospho-sugar transferases"/>
    <property type="match status" value="1"/>
</dbReference>
<dbReference type="GO" id="GO:0016758">
    <property type="term" value="F:hexosyltransferase activity"/>
    <property type="evidence" value="ECO:0007669"/>
    <property type="project" value="UniProtKB-ARBA"/>
</dbReference>
<feature type="transmembrane region" description="Helical" evidence="1">
    <location>
        <begin position="174"/>
        <end position="197"/>
    </location>
</feature>
<evidence type="ECO:0000313" key="4">
    <source>
        <dbReference type="Proteomes" id="UP000061135"/>
    </source>
</evidence>
<dbReference type="EMBL" id="CP007501">
    <property type="protein sequence ID" value="AKD24656.1"/>
    <property type="molecule type" value="Genomic_DNA"/>
</dbReference>
<evidence type="ECO:0000259" key="2">
    <source>
        <dbReference type="Pfam" id="PF00535"/>
    </source>
</evidence>
<dbReference type="Proteomes" id="UP000061135">
    <property type="component" value="Chromosome"/>
</dbReference>
<accession>A0A0E3ZL21</accession>
<dbReference type="PANTHER" id="PTHR22916">
    <property type="entry name" value="GLYCOSYLTRANSFERASE"/>
    <property type="match status" value="1"/>
</dbReference>
<organism evidence="3 4">
    <name type="scientific">Polynucleobacter duraquae</name>
    <dbReference type="NCBI Taxonomy" id="1835254"/>
    <lineage>
        <taxon>Bacteria</taxon>
        <taxon>Pseudomonadati</taxon>
        <taxon>Pseudomonadota</taxon>
        <taxon>Betaproteobacteria</taxon>
        <taxon>Burkholderiales</taxon>
        <taxon>Burkholderiaceae</taxon>
        <taxon>Polynucleobacter</taxon>
    </lineage>
</organism>
<dbReference type="RefSeq" id="WP_046329588.1">
    <property type="nucleotide sequence ID" value="NZ_CP007501.1"/>
</dbReference>
<dbReference type="PANTHER" id="PTHR22916:SF3">
    <property type="entry name" value="UDP-GLCNAC:BETAGAL BETA-1,3-N-ACETYLGLUCOSAMINYLTRANSFERASE-LIKE PROTEIN 1"/>
    <property type="match status" value="1"/>
</dbReference>
<dbReference type="AlphaFoldDB" id="A0A0E3ZL21"/>